<dbReference type="EMBL" id="CAMXCT030002001">
    <property type="protein sequence ID" value="CAL4782123.1"/>
    <property type="molecule type" value="Genomic_DNA"/>
</dbReference>
<name>A0A9P1CR53_9DINO</name>
<proteinExistence type="predicted"/>
<sequence>MRDRIAALTELRNNIQSKQKSLKRRRGESSVSSSTVSLKEGLTKLLEELSTLIDLTRRLNACAPTEGKNLYDAILAVSGLTVGQEVWKRAMKAWTYEVLKLASWDCFFDEVLAHCKKHLPDCPEFFMSLANFVLTRLVKSVPTSKPISAESTGFLRNFVDSLAKHASATGSGMDHEDTLLDLAAVLNFGAAPGRVIKFCENLDNSEHWAVQALASKEGKKITQAMLENARKRESNTKLLEAIETAIREQLGKSDVAGLEKTGLCEPGIDLEQVKDRFTAEHGKLVNTHYTFVSTSSFKCLKGAERDSVTKLRETTRAAAQLIVSSFIHNDFLPYMSDLESGFTFKKANVNPVLTDESCLCQLQGGALGNGSGQVIETFKEFSVFMKDLAATAALLFDPDNTEGMEAVKAQTWVRKWQSQSGSLLKAVEAFEKTAPASSEQDSVLAATMKGVVDNMETCVQEIFGEQLQSKAAECTKPGFDLLHGFLEDEGFLTKERFAEFKKCFEEACLIATALPKGDAFRAALPTMSELVEMAFLCHGPEKDSVTTKYAFIKQANLCAEKGEGEVMDALTDLAKVTTLREDAKLLELAHLHGKLVAQGKEVFVQLREAFVQKLDQATVKISIPSEVETMCTLDSITSEFLDSQFNMKTSSAVSDKAISMSTLLRDVSVACSYMGIKADDFLDLKPYEINNREGLTFLRACWPEQGFQGIRRSASQHHFMGEPQSPCVKKRLCVEDHVVLQARAQFARALSLPSPRNGHALSAAPKQSLLAKPARDLHEIHPPPAPLRAYRLTSAGGRAAELVDGMLRAARFLPDAVKGAENRGLPDEGHLPSHHKRGERILLQQQDHLGGAAVAISDGLWRLKPWVMLQPGKSSPCNKPPVVEAGKDEGQIPASEVWRSLNAFFGAKSVRCKSAKQLASTGWSGSNCVVALSTHSIWALDVPQRLAAYTTAADLANKVSWLKVMDLPLENQEAEDENGEDDDESDDEDPEELHKALVCWPQRCIGNLMHCLASKSIRRAAERGQRPSDAAINALKEALHAAKENNVELPAALQALATGFTSK</sequence>
<gene>
    <name evidence="2" type="ORF">C1SCF055_LOCUS21430</name>
</gene>
<reference evidence="2" key="1">
    <citation type="submission" date="2022-10" db="EMBL/GenBank/DDBJ databases">
        <authorList>
            <person name="Chen Y."/>
            <person name="Dougan E. K."/>
            <person name="Chan C."/>
            <person name="Rhodes N."/>
            <person name="Thang M."/>
        </authorList>
    </citation>
    <scope>NUCLEOTIDE SEQUENCE</scope>
</reference>
<protein>
    <submittedName>
        <fullName evidence="2">Uncharacterized protein</fullName>
    </submittedName>
</protein>
<evidence type="ECO:0000313" key="3">
    <source>
        <dbReference type="EMBL" id="CAL1148186.1"/>
    </source>
</evidence>
<accession>A0A9P1CR53</accession>
<feature type="region of interest" description="Disordered" evidence="1">
    <location>
        <begin position="971"/>
        <end position="992"/>
    </location>
</feature>
<dbReference type="EMBL" id="CAMXCT020002001">
    <property type="protein sequence ID" value="CAL1148186.1"/>
    <property type="molecule type" value="Genomic_DNA"/>
</dbReference>
<evidence type="ECO:0000313" key="4">
    <source>
        <dbReference type="Proteomes" id="UP001152797"/>
    </source>
</evidence>
<dbReference type="EMBL" id="CAMXCT010002001">
    <property type="protein sequence ID" value="CAI3994811.1"/>
    <property type="molecule type" value="Genomic_DNA"/>
</dbReference>
<feature type="compositionally biased region" description="Acidic residues" evidence="1">
    <location>
        <begin position="972"/>
        <end position="991"/>
    </location>
</feature>
<evidence type="ECO:0000256" key="1">
    <source>
        <dbReference type="SAM" id="MobiDB-lite"/>
    </source>
</evidence>
<dbReference type="OrthoDB" id="433583at2759"/>
<reference evidence="3" key="2">
    <citation type="submission" date="2024-04" db="EMBL/GenBank/DDBJ databases">
        <authorList>
            <person name="Chen Y."/>
            <person name="Shah S."/>
            <person name="Dougan E. K."/>
            <person name="Thang M."/>
            <person name="Chan C."/>
        </authorList>
    </citation>
    <scope>NUCLEOTIDE SEQUENCE [LARGE SCALE GENOMIC DNA]</scope>
</reference>
<dbReference type="Proteomes" id="UP001152797">
    <property type="component" value="Unassembled WGS sequence"/>
</dbReference>
<organism evidence="2">
    <name type="scientific">Cladocopium goreaui</name>
    <dbReference type="NCBI Taxonomy" id="2562237"/>
    <lineage>
        <taxon>Eukaryota</taxon>
        <taxon>Sar</taxon>
        <taxon>Alveolata</taxon>
        <taxon>Dinophyceae</taxon>
        <taxon>Suessiales</taxon>
        <taxon>Symbiodiniaceae</taxon>
        <taxon>Cladocopium</taxon>
    </lineage>
</organism>
<evidence type="ECO:0000313" key="2">
    <source>
        <dbReference type="EMBL" id="CAI3994811.1"/>
    </source>
</evidence>
<comment type="caution">
    <text evidence="2">The sequence shown here is derived from an EMBL/GenBank/DDBJ whole genome shotgun (WGS) entry which is preliminary data.</text>
</comment>
<keyword evidence="4" id="KW-1185">Reference proteome</keyword>
<dbReference type="AlphaFoldDB" id="A0A9P1CR53"/>